<dbReference type="RefSeq" id="WP_114205455.1">
    <property type="nucleotide sequence ID" value="NZ_CP030840.1"/>
</dbReference>
<evidence type="ECO:0000256" key="1">
    <source>
        <dbReference type="ARBA" id="ARBA00004167"/>
    </source>
</evidence>
<dbReference type="Proteomes" id="UP000253606">
    <property type="component" value="Chromosome"/>
</dbReference>
<keyword evidence="11" id="KW-1185">Reference proteome</keyword>
<dbReference type="PANTHER" id="PTHR30386">
    <property type="entry name" value="MEMBRANE FUSION SUBUNIT OF EMRAB-TOLC MULTIDRUG EFFLUX PUMP"/>
    <property type="match status" value="1"/>
</dbReference>
<keyword evidence="3 6" id="KW-1133">Transmembrane helix</keyword>
<evidence type="ECO:0000259" key="8">
    <source>
        <dbReference type="Pfam" id="PF25917"/>
    </source>
</evidence>
<dbReference type="InterPro" id="IPR058624">
    <property type="entry name" value="MdtA-like_HH"/>
</dbReference>
<dbReference type="Pfam" id="PF25963">
    <property type="entry name" value="Beta-barrel_AAEA"/>
    <property type="match status" value="1"/>
</dbReference>
<proteinExistence type="predicted"/>
<dbReference type="GO" id="GO:0055085">
    <property type="term" value="P:transmembrane transport"/>
    <property type="evidence" value="ECO:0007669"/>
    <property type="project" value="InterPro"/>
</dbReference>
<dbReference type="Pfam" id="PF25917">
    <property type="entry name" value="BSH_RND"/>
    <property type="match status" value="1"/>
</dbReference>
<dbReference type="EMBL" id="CP030840">
    <property type="protein sequence ID" value="AXC09662.1"/>
    <property type="molecule type" value="Genomic_DNA"/>
</dbReference>
<evidence type="ECO:0000256" key="4">
    <source>
        <dbReference type="ARBA" id="ARBA00023136"/>
    </source>
</evidence>
<keyword evidence="2 6" id="KW-0812">Transmembrane</keyword>
<keyword evidence="4 6" id="KW-0472">Membrane</keyword>
<organism evidence="10 11">
    <name type="scientific">Acidisarcina polymorpha</name>
    <dbReference type="NCBI Taxonomy" id="2211140"/>
    <lineage>
        <taxon>Bacteria</taxon>
        <taxon>Pseudomonadati</taxon>
        <taxon>Acidobacteriota</taxon>
        <taxon>Terriglobia</taxon>
        <taxon>Terriglobales</taxon>
        <taxon>Acidobacteriaceae</taxon>
        <taxon>Acidisarcina</taxon>
    </lineage>
</organism>
<dbReference type="SUPFAM" id="SSF111369">
    <property type="entry name" value="HlyD-like secretion proteins"/>
    <property type="match status" value="1"/>
</dbReference>
<feature type="domain" description="Multidrug resistance protein MdtA-like barrel-sandwich hybrid" evidence="8">
    <location>
        <begin position="54"/>
        <end position="292"/>
    </location>
</feature>
<accession>A0A2Z5FS93</accession>
<protein>
    <submittedName>
        <fullName evidence="10">Membrane fusion component of tripartite multidrug resistance system</fullName>
    </submittedName>
</protein>
<dbReference type="KEGG" id="abas:ACPOL_0277"/>
<dbReference type="PANTHER" id="PTHR30386:SF26">
    <property type="entry name" value="TRANSPORT PROTEIN COMB"/>
    <property type="match status" value="1"/>
</dbReference>
<dbReference type="OrthoDB" id="9811754at2"/>
<dbReference type="Gene3D" id="1.10.287.470">
    <property type="entry name" value="Helix hairpin bin"/>
    <property type="match status" value="1"/>
</dbReference>
<dbReference type="InterPro" id="IPR050739">
    <property type="entry name" value="MFP"/>
</dbReference>
<dbReference type="GO" id="GO:0016020">
    <property type="term" value="C:membrane"/>
    <property type="evidence" value="ECO:0007669"/>
    <property type="project" value="UniProtKB-SubCell"/>
</dbReference>
<comment type="subcellular location">
    <subcellularLocation>
        <location evidence="1">Membrane</location>
        <topology evidence="1">Single-pass membrane protein</topology>
    </subcellularLocation>
</comment>
<evidence type="ECO:0000313" key="11">
    <source>
        <dbReference type="Proteomes" id="UP000253606"/>
    </source>
</evidence>
<evidence type="ECO:0000259" key="7">
    <source>
        <dbReference type="Pfam" id="PF25876"/>
    </source>
</evidence>
<evidence type="ECO:0000256" key="3">
    <source>
        <dbReference type="ARBA" id="ARBA00022989"/>
    </source>
</evidence>
<evidence type="ECO:0000259" key="9">
    <source>
        <dbReference type="Pfam" id="PF25963"/>
    </source>
</evidence>
<feature type="domain" description="Multidrug resistance protein MdtA-like alpha-helical hairpin" evidence="7">
    <location>
        <begin position="147"/>
        <end position="208"/>
    </location>
</feature>
<evidence type="ECO:0000256" key="6">
    <source>
        <dbReference type="SAM" id="Phobius"/>
    </source>
</evidence>
<evidence type="ECO:0000256" key="2">
    <source>
        <dbReference type="ARBA" id="ARBA00022692"/>
    </source>
</evidence>
<evidence type="ECO:0000256" key="5">
    <source>
        <dbReference type="SAM" id="Coils"/>
    </source>
</evidence>
<dbReference type="AlphaFoldDB" id="A0A2Z5FS93"/>
<reference evidence="10 11" key="1">
    <citation type="journal article" date="2018" name="Front. Microbiol.">
        <title>Hydrolytic Capabilities as a Key to Environmental Success: Chitinolytic and Cellulolytic Acidobacteria From Acidic Sub-arctic Soils and Boreal Peatlands.</title>
        <authorList>
            <person name="Belova S.E."/>
            <person name="Ravin N.V."/>
            <person name="Pankratov T.A."/>
            <person name="Rakitin A.L."/>
            <person name="Ivanova A.A."/>
            <person name="Beletsky A.V."/>
            <person name="Mardanov A.V."/>
            <person name="Sinninghe Damste J.S."/>
            <person name="Dedysh S.N."/>
        </authorList>
    </citation>
    <scope>NUCLEOTIDE SEQUENCE [LARGE SCALE GENOMIC DNA]</scope>
    <source>
        <strain evidence="10 11">SBC82</strain>
    </source>
</reference>
<name>A0A2Z5FS93_9BACT</name>
<dbReference type="Pfam" id="PF25876">
    <property type="entry name" value="HH_MFP_RND"/>
    <property type="match status" value="1"/>
</dbReference>
<sequence>MALTETKGGKASNTLLVALFVAVLISALLGLYFVVHPNEVSTDDAQIDGHVHPINTRIGGTITWVNPNVEDTYYVTAGTVIAHLDPNDYQPTVNRLEGEVQASEAQEHAAALNLPIASATALSRLTSAQASLAEADADLESALSQKTAAEATVAQTEANYRRAEDDRVRYQALVATHEISRSEYDQRATDAKSTAALLAAAQANSASADQRIEASRQKIKERQSDLRMAETAPESIASARANVLRASGETKKSQAALWNAQLDLGYTNLVAPVSGIVGRKSMEVGQRVAANQLMLTLAPPKDVWAIANFRETQMKKMRIGQPATVHVDSIARDFQGTVESIGGATGSKYSVIAPDNATGNYVKVVQRLPVRIRLNGLEAAGPLLLPGMSIEVSVRVSP</sequence>
<dbReference type="Gene3D" id="2.40.30.170">
    <property type="match status" value="1"/>
</dbReference>
<feature type="coiled-coil region" evidence="5">
    <location>
        <begin position="125"/>
        <end position="173"/>
    </location>
</feature>
<dbReference type="InterPro" id="IPR058625">
    <property type="entry name" value="MdtA-like_BSH"/>
</dbReference>
<dbReference type="InterPro" id="IPR058634">
    <property type="entry name" value="AaeA-lik-b-barrel"/>
</dbReference>
<feature type="domain" description="p-hydroxybenzoic acid efflux pump subunit AaeA-like beta-barrel" evidence="9">
    <location>
        <begin position="306"/>
        <end position="393"/>
    </location>
</feature>
<feature type="transmembrane region" description="Helical" evidence="6">
    <location>
        <begin position="12"/>
        <end position="35"/>
    </location>
</feature>
<gene>
    <name evidence="10" type="ORF">ACPOL_0277</name>
</gene>
<evidence type="ECO:0000313" key="10">
    <source>
        <dbReference type="EMBL" id="AXC09662.1"/>
    </source>
</evidence>
<keyword evidence="5" id="KW-0175">Coiled coil</keyword>